<accession>A0AC60PM42</accession>
<organism evidence="1 2">
    <name type="scientific">Ixodes persulcatus</name>
    <name type="common">Taiga tick</name>
    <dbReference type="NCBI Taxonomy" id="34615"/>
    <lineage>
        <taxon>Eukaryota</taxon>
        <taxon>Metazoa</taxon>
        <taxon>Ecdysozoa</taxon>
        <taxon>Arthropoda</taxon>
        <taxon>Chelicerata</taxon>
        <taxon>Arachnida</taxon>
        <taxon>Acari</taxon>
        <taxon>Parasitiformes</taxon>
        <taxon>Ixodida</taxon>
        <taxon>Ixodoidea</taxon>
        <taxon>Ixodidae</taxon>
        <taxon>Ixodinae</taxon>
        <taxon>Ixodes</taxon>
    </lineage>
</organism>
<name>A0AC60PM42_IXOPE</name>
<reference evidence="1 2" key="1">
    <citation type="journal article" date="2020" name="Cell">
        <title>Large-Scale Comparative Analyses of Tick Genomes Elucidate Their Genetic Diversity and Vector Capacities.</title>
        <authorList>
            <consortium name="Tick Genome and Microbiome Consortium (TIGMIC)"/>
            <person name="Jia N."/>
            <person name="Wang J."/>
            <person name="Shi W."/>
            <person name="Du L."/>
            <person name="Sun Y."/>
            <person name="Zhan W."/>
            <person name="Jiang J.F."/>
            <person name="Wang Q."/>
            <person name="Zhang B."/>
            <person name="Ji P."/>
            <person name="Bell-Sakyi L."/>
            <person name="Cui X.M."/>
            <person name="Yuan T.T."/>
            <person name="Jiang B.G."/>
            <person name="Yang W.F."/>
            <person name="Lam T.T."/>
            <person name="Chang Q.C."/>
            <person name="Ding S.J."/>
            <person name="Wang X.J."/>
            <person name="Zhu J.G."/>
            <person name="Ruan X.D."/>
            <person name="Zhao L."/>
            <person name="Wei J.T."/>
            <person name="Ye R.Z."/>
            <person name="Que T.C."/>
            <person name="Du C.H."/>
            <person name="Zhou Y.H."/>
            <person name="Cheng J.X."/>
            <person name="Dai P.F."/>
            <person name="Guo W.B."/>
            <person name="Han X.H."/>
            <person name="Huang E.J."/>
            <person name="Li L.F."/>
            <person name="Wei W."/>
            <person name="Gao Y.C."/>
            <person name="Liu J.Z."/>
            <person name="Shao H.Z."/>
            <person name="Wang X."/>
            <person name="Wang C.C."/>
            <person name="Yang T.C."/>
            <person name="Huo Q.B."/>
            <person name="Li W."/>
            <person name="Chen H.Y."/>
            <person name="Chen S.E."/>
            <person name="Zhou L.G."/>
            <person name="Ni X.B."/>
            <person name="Tian J.H."/>
            <person name="Sheng Y."/>
            <person name="Liu T."/>
            <person name="Pan Y.S."/>
            <person name="Xia L.Y."/>
            <person name="Li J."/>
            <person name="Zhao F."/>
            <person name="Cao W.C."/>
        </authorList>
    </citation>
    <scope>NUCLEOTIDE SEQUENCE [LARGE SCALE GENOMIC DNA]</scope>
    <source>
        <strain evidence="1">Iper-2018</strain>
    </source>
</reference>
<dbReference type="Proteomes" id="UP000805193">
    <property type="component" value="Unassembled WGS sequence"/>
</dbReference>
<proteinExistence type="predicted"/>
<protein>
    <submittedName>
        <fullName evidence="1">Uncharacterized protein</fullName>
    </submittedName>
</protein>
<dbReference type="EMBL" id="JABSTQ010010282">
    <property type="protein sequence ID" value="KAG0422028.1"/>
    <property type="molecule type" value="Genomic_DNA"/>
</dbReference>
<gene>
    <name evidence="1" type="ORF">HPB47_002120</name>
</gene>
<evidence type="ECO:0000313" key="2">
    <source>
        <dbReference type="Proteomes" id="UP000805193"/>
    </source>
</evidence>
<comment type="caution">
    <text evidence="1">The sequence shown here is derived from an EMBL/GenBank/DDBJ whole genome shotgun (WGS) entry which is preliminary data.</text>
</comment>
<sequence>MDGGCSRRTDDKMDTQSFGIPLLTPRNGVVEVEGEEITPEEFHSAGGCWMPVLLKARAEKKALSLTAGSQPNRTLGRNNGRDGRARIKKTPRPPKLPEDDAKIVFRLRGGLNVRKEDRVLVQRSIQRAAQLSSENAGHDAFRFNEEQNTLIVSTPALENAVKYGGVHSISLKGQTYEVVAYAIPPDDTIKGVIHGIPDEDSEQDVLNNLVTARNPNVLHARRMGRSKSAVVLFKGQKVPFWIMYGNVEYKCNLYKKNIEVCGTCGGVGHRTDVCPRPKEQRCKICNALNPTDGHACSPSCGICGKAHPTGDTRCKQRFKTPYILQQQQWEKKKKQEESRFKEVDFPPLPKGRSRSRSRLRSRASVRSTSRQRSGSRWRSRSRRRSSSRQRISWAAVTDHKASEKKSKEAKTQNDKLDEILVMMRQLQEENKALRVMVEKTEKENVWLRTQLQQKSNETVKEPEKASPPAKRKMVVRPGQETVALDKAEAPLQQEVNKQVAELMCNPEWLTQLARHMEQLLEHVLIEIISGKKKDQGSLFVLNIYSSPAKRHRFASLFQATLKIARRQTLVVVGDFNAQHPDWGYKIERPKGRKLWIDSHECGLSLITDPDHPTRRGDARQQDNTPDLTFVRYAKDAEWTNTWEDLGSDHYVLKTTIRAGPRKPRGRKCKITEWNKFRELLGEYETEDVTNIGEWMECLLATAERTTKVIPEEADVAAADSRLLHLWEAKASLQERQRTQRINRSLRRRIAQLSRTIETYADQVTRQQWQDTCDGFDGQPNVPKTWNILRYLLDPDGCKTAQRSKMCEIIRSHKGDEDDLVEKIRKRYIGDNPPRTPTTYGGADNEVLDADISEFEVAETLRDLKTKSAPGPEGVTNKMLRNLSNEAITGITKYINECWRQGQLPRQWKTAKVVMVPKPGKKPQLDSLRPISLTSCVGKIMEHVVLRRINDFMERNQLFPHTMVGFRPHLSTQDVKLRLKHQIIDGEKKLSSRHKDFLSDRTAQISIGGVTSDGINLGGRGTPQGSVLSLYLFNVAMIELPAKLSKIEELHHSIYADDITLWMTGGRDGFIQDTLQEAIRTNEFVTPRGLTCSPQKSELLLLKPVRSRQLPSDIALYSQGLRIPSVKSIRILGLRVQADGNNYEMIESLKASTYQITRLISRISGRHFGMKEKNLVRLVRAFVVSRLAYVLPFLRLGVAEKAKLDCLIRKAYKRALGIPDSTSNEKLAALGLHNTVEEIVEAQRTSQLERLTKSATGRHILEKLGIHYERQTGEKIDVPRRVREKLTIPNLPPTNGESQGPSKTTSTDVARYDREVMAAAVVDKQGKIAASCSVRTTEPEVAEEVAIALALKLQDAKIVVSGSQMAIRQYAKGRISPVTLRVLGDPEKTAKVKLIWTLAHSSLPGNEEAHDAARATSDPSIESLTAGDRLVTFRDILDYYAGERMRYPPAHPSLEGTRGTYPCPAQLSRWYPDRYKGDCQLCGARATLHHIVWECSRLDRKAQPLLKKIPNQESWEALLLCTDLKVQEQVVRLAEDAA</sequence>
<evidence type="ECO:0000313" key="1">
    <source>
        <dbReference type="EMBL" id="KAG0422028.1"/>
    </source>
</evidence>
<keyword evidence="2" id="KW-1185">Reference proteome</keyword>